<protein>
    <submittedName>
        <fullName evidence="4">Phosphonate transport system substrate-binding protein</fullName>
    </submittedName>
</protein>
<accession>A0A1G5DXB1</accession>
<evidence type="ECO:0000313" key="4">
    <source>
        <dbReference type="EMBL" id="SCY19396.1"/>
    </source>
</evidence>
<dbReference type="STRING" id="419481.SAMN05216233_10551"/>
<gene>
    <name evidence="4" type="ORF">SAMN05216233_10551</name>
</gene>
<dbReference type="PANTHER" id="PTHR35841:SF1">
    <property type="entry name" value="PHOSPHONATES-BINDING PERIPLASMIC PROTEIN"/>
    <property type="match status" value="1"/>
</dbReference>
<dbReference type="InterPro" id="IPR005770">
    <property type="entry name" value="PhnD"/>
</dbReference>
<dbReference type="InterPro" id="IPR017797">
    <property type="entry name" value="Phosphnate-bd"/>
</dbReference>
<name>A0A1G5DXB1_9BACT</name>
<evidence type="ECO:0000256" key="2">
    <source>
        <dbReference type="ARBA" id="ARBA00022729"/>
    </source>
</evidence>
<dbReference type="RefSeq" id="WP_092210226.1">
    <property type="nucleotide sequence ID" value="NZ_FMUX01000005.1"/>
</dbReference>
<sequence length="293" mass="31796">MFQKARQLTAVCVVFIALILSGTAMATPAKWPAKIRIGFIPTEGGSAVESRFQPLADHVKESLGVEVEIISASDYSGVITAMAHKHLDFAYFGPKSYVEAAKKANAQAIALELNKEGEPGYYGVVITRKDSSVTTLAQIKGKVFAFTDPNSTSGYLVPNILFARDLKVKPENYFRQVKFSGSHGASILSVKNGAVDVAATNNIDLDRMIQKGQATLDDFRILWTSELIPGAPMAARRDLPESLKAAFAGALLTFNGDKEGMAHLQNGGYGFADDSTYDTIRYLKYLKKKMAAK</sequence>
<keyword evidence="5" id="KW-1185">Reference proteome</keyword>
<dbReference type="PANTHER" id="PTHR35841">
    <property type="entry name" value="PHOSPHONATES-BINDING PERIPLASMIC PROTEIN"/>
    <property type="match status" value="1"/>
</dbReference>
<dbReference type="GO" id="GO:0043190">
    <property type="term" value="C:ATP-binding cassette (ABC) transporter complex"/>
    <property type="evidence" value="ECO:0007669"/>
    <property type="project" value="InterPro"/>
</dbReference>
<dbReference type="Gene3D" id="3.40.190.10">
    <property type="entry name" value="Periplasmic binding protein-like II"/>
    <property type="match status" value="2"/>
</dbReference>
<dbReference type="EMBL" id="FMUX01000005">
    <property type="protein sequence ID" value="SCY19396.1"/>
    <property type="molecule type" value="Genomic_DNA"/>
</dbReference>
<organism evidence="4 5">
    <name type="scientific">Desulfoluna spongiiphila</name>
    <dbReference type="NCBI Taxonomy" id="419481"/>
    <lineage>
        <taxon>Bacteria</taxon>
        <taxon>Pseudomonadati</taxon>
        <taxon>Thermodesulfobacteriota</taxon>
        <taxon>Desulfobacteria</taxon>
        <taxon>Desulfobacterales</taxon>
        <taxon>Desulfolunaceae</taxon>
        <taxon>Desulfoluna</taxon>
    </lineage>
</organism>
<proteinExistence type="inferred from homology"/>
<dbReference type="GO" id="GO:0015716">
    <property type="term" value="P:organic phosphonate transport"/>
    <property type="evidence" value="ECO:0007669"/>
    <property type="project" value="InterPro"/>
</dbReference>
<evidence type="ECO:0000256" key="3">
    <source>
        <dbReference type="SAM" id="SignalP"/>
    </source>
</evidence>
<reference evidence="4 5" key="1">
    <citation type="submission" date="2016-10" db="EMBL/GenBank/DDBJ databases">
        <authorList>
            <person name="de Groot N.N."/>
        </authorList>
    </citation>
    <scope>NUCLEOTIDE SEQUENCE [LARGE SCALE GENOMIC DNA]</scope>
    <source>
        <strain evidence="4 5">AA1</strain>
    </source>
</reference>
<feature type="chain" id="PRO_5011683167" evidence="3">
    <location>
        <begin position="27"/>
        <end position="293"/>
    </location>
</feature>
<dbReference type="AlphaFoldDB" id="A0A1G5DXB1"/>
<feature type="signal peptide" evidence="3">
    <location>
        <begin position="1"/>
        <end position="26"/>
    </location>
</feature>
<dbReference type="NCBIfam" id="TIGR03431">
    <property type="entry name" value="PhnD"/>
    <property type="match status" value="1"/>
</dbReference>
<dbReference type="SUPFAM" id="SSF53850">
    <property type="entry name" value="Periplasmic binding protein-like II"/>
    <property type="match status" value="1"/>
</dbReference>
<keyword evidence="2 3" id="KW-0732">Signal</keyword>
<dbReference type="Proteomes" id="UP000198870">
    <property type="component" value="Unassembled WGS sequence"/>
</dbReference>
<comment type="similarity">
    <text evidence="1">Belongs to the phosphate/phosphite/phosphonate binding protein family.</text>
</comment>
<dbReference type="CDD" id="cd01071">
    <property type="entry name" value="PBP2_PhnD_like"/>
    <property type="match status" value="1"/>
</dbReference>
<dbReference type="NCBIfam" id="TIGR01098">
    <property type="entry name" value="3A0109s03R"/>
    <property type="match status" value="1"/>
</dbReference>
<evidence type="ECO:0000313" key="5">
    <source>
        <dbReference type="Proteomes" id="UP000198870"/>
    </source>
</evidence>
<dbReference type="GO" id="GO:0055085">
    <property type="term" value="P:transmembrane transport"/>
    <property type="evidence" value="ECO:0007669"/>
    <property type="project" value="InterPro"/>
</dbReference>
<dbReference type="Pfam" id="PF12974">
    <property type="entry name" value="Phosphonate-bd"/>
    <property type="match status" value="1"/>
</dbReference>
<evidence type="ECO:0000256" key="1">
    <source>
        <dbReference type="ARBA" id="ARBA00007162"/>
    </source>
</evidence>
<dbReference type="OrthoDB" id="527737at2"/>